<evidence type="ECO:0000313" key="1">
    <source>
        <dbReference type="EMBL" id="MVW74638.1"/>
    </source>
</evidence>
<reference evidence="1 2" key="1">
    <citation type="submission" date="2019-11" db="EMBL/GenBank/DDBJ databases">
        <title>Pseudomonas flavidum sp. nov., isolated from Baiyang Lake.</title>
        <authorList>
            <person name="Zhao Y."/>
        </authorList>
    </citation>
    <scope>NUCLEOTIDE SEQUENCE [LARGE SCALE GENOMIC DNA]</scope>
    <source>
        <strain evidence="2">R-22-3 w-18</strain>
    </source>
</reference>
<dbReference type="Gene3D" id="1.10.510.10">
    <property type="entry name" value="Transferase(Phosphotransferase) domain 1"/>
    <property type="match status" value="1"/>
</dbReference>
<dbReference type="RefSeq" id="WP_160343578.1">
    <property type="nucleotide sequence ID" value="NZ_WKJZ01000001.1"/>
</dbReference>
<dbReference type="Pfam" id="PF06293">
    <property type="entry name" value="Kdo"/>
    <property type="match status" value="1"/>
</dbReference>
<dbReference type="SUPFAM" id="SSF56112">
    <property type="entry name" value="Protein kinase-like (PK-like)"/>
    <property type="match status" value="1"/>
</dbReference>
<name>A0A6I4KSD0_9PSED</name>
<organism evidence="1 2">
    <name type="scientific">Pseudomonas xionganensis</name>
    <dbReference type="NCBI Taxonomy" id="2654845"/>
    <lineage>
        <taxon>Bacteria</taxon>
        <taxon>Pseudomonadati</taxon>
        <taxon>Pseudomonadota</taxon>
        <taxon>Gammaproteobacteria</taxon>
        <taxon>Pseudomonadales</taxon>
        <taxon>Pseudomonadaceae</taxon>
        <taxon>Pseudomonas</taxon>
    </lineage>
</organism>
<dbReference type="Proteomes" id="UP000429555">
    <property type="component" value="Unassembled WGS sequence"/>
</dbReference>
<dbReference type="EMBL" id="WKJZ01000001">
    <property type="protein sequence ID" value="MVW74638.1"/>
    <property type="molecule type" value="Genomic_DNA"/>
</dbReference>
<sequence length="214" mass="24774">MQALSKAHYEELRQNACVLEDDSHGDKVLRLQDGSFLKLFRRKRWLTSAALWPYAARFASNAQKLQQLGLPCPQIINTYRICAIARDAVHYQPLAGRTLRQLEEEELNPQLFGELGRFIAQLHQQGIYFRSLHLGNIVLTPDHRLGLIDIADLQKSARALGRHKRLRNFRHLSRDRKDHQLLTSPQAEACFVEYLRHSPLRMDAQALRSHLLAR</sequence>
<comment type="caution">
    <text evidence="1">The sequence shown here is derived from an EMBL/GenBank/DDBJ whole genome shotgun (WGS) entry which is preliminary data.</text>
</comment>
<gene>
    <name evidence="1" type="ORF">GJV18_04845</name>
</gene>
<protein>
    <submittedName>
        <fullName evidence="1">Toluene tolerance protein</fullName>
    </submittedName>
</protein>
<evidence type="ECO:0000313" key="2">
    <source>
        <dbReference type="Proteomes" id="UP000429555"/>
    </source>
</evidence>
<dbReference type="InterPro" id="IPR011009">
    <property type="entry name" value="Kinase-like_dom_sf"/>
</dbReference>
<proteinExistence type="predicted"/>
<accession>A0A6I4KSD0</accession>
<dbReference type="AlphaFoldDB" id="A0A6I4KSD0"/>
<keyword evidence="2" id="KW-1185">Reference proteome</keyword>